<evidence type="ECO:0000256" key="2">
    <source>
        <dbReference type="SAM" id="SignalP"/>
    </source>
</evidence>
<comment type="caution">
    <text evidence="3">The sequence shown here is derived from an EMBL/GenBank/DDBJ whole genome shotgun (WGS) entry which is preliminary data.</text>
</comment>
<organism evidence="3 4">
    <name type="scientific">Fusibacter paucivorans</name>
    <dbReference type="NCBI Taxonomy" id="76009"/>
    <lineage>
        <taxon>Bacteria</taxon>
        <taxon>Bacillati</taxon>
        <taxon>Bacillota</taxon>
        <taxon>Clostridia</taxon>
        <taxon>Eubacteriales</taxon>
        <taxon>Eubacteriales Family XII. Incertae Sedis</taxon>
        <taxon>Fusibacter</taxon>
    </lineage>
</organism>
<accession>A0ABS5PQF5</accession>
<evidence type="ECO:0000313" key="4">
    <source>
        <dbReference type="Proteomes" id="UP000746471"/>
    </source>
</evidence>
<reference evidence="3 4" key="1">
    <citation type="submission" date="2021-05" db="EMBL/GenBank/DDBJ databases">
        <title>Fusibacter ferrireducens sp. nov., an anaerobic, sulfur- and Fe-reducing bacterium isolated from the mangrove sediment.</title>
        <authorList>
            <person name="Qiu D."/>
        </authorList>
    </citation>
    <scope>NUCLEOTIDE SEQUENCE [LARGE SCALE GENOMIC DNA]</scope>
    <source>
        <strain evidence="3 4">DSM 12116</strain>
    </source>
</reference>
<name>A0ABS5PQF5_9FIRM</name>
<gene>
    <name evidence="3" type="ORF">KHM83_08120</name>
</gene>
<dbReference type="Proteomes" id="UP000746471">
    <property type="component" value="Unassembled WGS sequence"/>
</dbReference>
<evidence type="ECO:0000313" key="3">
    <source>
        <dbReference type="EMBL" id="MBS7526639.1"/>
    </source>
</evidence>
<protein>
    <submittedName>
        <fullName evidence="3">Uncharacterized protein</fullName>
    </submittedName>
</protein>
<feature type="chain" id="PRO_5045443816" evidence="2">
    <location>
        <begin position="24"/>
        <end position="369"/>
    </location>
</feature>
<keyword evidence="2" id="KW-0732">Signal</keyword>
<dbReference type="EMBL" id="JAHBCL010000012">
    <property type="protein sequence ID" value="MBS7526639.1"/>
    <property type="molecule type" value="Genomic_DNA"/>
</dbReference>
<feature type="coiled-coil region" evidence="1">
    <location>
        <begin position="154"/>
        <end position="181"/>
    </location>
</feature>
<feature type="signal peptide" evidence="2">
    <location>
        <begin position="1"/>
        <end position="23"/>
    </location>
</feature>
<proteinExistence type="predicted"/>
<dbReference type="RefSeq" id="WP_213236501.1">
    <property type="nucleotide sequence ID" value="NZ_JAHBCL010000012.1"/>
</dbReference>
<keyword evidence="1" id="KW-0175">Coiled coil</keyword>
<sequence>MKKILKTTLVMGIIVSLAAPTFAGNGNANGNGNSAAKVNGSTWKTQLQNEIKVNEKLELKIHENTILDDDEDQDDDDVIYSGLPYGLFKKEVLPYGLSKREILPFGLAKQVDGYWDNGLYQLDAEALIDKTETLIETANDTYDAFEDSDYTEELNALSDAINDAEDAIDLLEDAIDQVAQGESVSLTALTDAFRTLQQAVSVFSDLEVVDEDAVAALTEQIKSIEDVLNGSVYGEVQGIYPTDADEDLLAYIEEIEAAMDEGLTYSEYLIYSRNLTKLYDAFLDSRYAVEDEIAGYNEIVSDYQDEVAAWLTAGEINDTDIAVISTAFYDYYKTVMLTPTLDVEALVAAASLDQRLERIETARDALLTE</sequence>
<keyword evidence="4" id="KW-1185">Reference proteome</keyword>
<evidence type="ECO:0000256" key="1">
    <source>
        <dbReference type="SAM" id="Coils"/>
    </source>
</evidence>